<sequence>MFEVSIILKDDSAKLVSGGANGLGAYLSIELDEEEDTPAVFDGSRVVAEMGVDTALGFLKYSSNIG</sequence>
<gene>
    <name evidence="1" type="ORF">Tco_0877121</name>
</gene>
<organism evidence="1 2">
    <name type="scientific">Tanacetum coccineum</name>
    <dbReference type="NCBI Taxonomy" id="301880"/>
    <lineage>
        <taxon>Eukaryota</taxon>
        <taxon>Viridiplantae</taxon>
        <taxon>Streptophyta</taxon>
        <taxon>Embryophyta</taxon>
        <taxon>Tracheophyta</taxon>
        <taxon>Spermatophyta</taxon>
        <taxon>Magnoliopsida</taxon>
        <taxon>eudicotyledons</taxon>
        <taxon>Gunneridae</taxon>
        <taxon>Pentapetalae</taxon>
        <taxon>asterids</taxon>
        <taxon>campanulids</taxon>
        <taxon>Asterales</taxon>
        <taxon>Asteraceae</taxon>
        <taxon>Asteroideae</taxon>
        <taxon>Anthemideae</taxon>
        <taxon>Anthemidinae</taxon>
        <taxon>Tanacetum</taxon>
    </lineage>
</organism>
<dbReference type="EMBL" id="BQNB010013635">
    <property type="protein sequence ID" value="GJT18415.1"/>
    <property type="molecule type" value="Genomic_DNA"/>
</dbReference>
<accession>A0ABQ5BU70</accession>
<keyword evidence="2" id="KW-1185">Reference proteome</keyword>
<evidence type="ECO:0000313" key="1">
    <source>
        <dbReference type="EMBL" id="GJT18415.1"/>
    </source>
</evidence>
<evidence type="ECO:0000313" key="2">
    <source>
        <dbReference type="Proteomes" id="UP001151760"/>
    </source>
</evidence>
<reference evidence="1" key="1">
    <citation type="journal article" date="2022" name="Int. J. Mol. Sci.">
        <title>Draft Genome of Tanacetum Coccineum: Genomic Comparison of Closely Related Tanacetum-Family Plants.</title>
        <authorList>
            <person name="Yamashiro T."/>
            <person name="Shiraishi A."/>
            <person name="Nakayama K."/>
            <person name="Satake H."/>
        </authorList>
    </citation>
    <scope>NUCLEOTIDE SEQUENCE</scope>
</reference>
<name>A0ABQ5BU70_9ASTR</name>
<protein>
    <submittedName>
        <fullName evidence="1">Uncharacterized protein</fullName>
    </submittedName>
</protein>
<comment type="caution">
    <text evidence="1">The sequence shown here is derived from an EMBL/GenBank/DDBJ whole genome shotgun (WGS) entry which is preliminary data.</text>
</comment>
<proteinExistence type="predicted"/>
<reference evidence="1" key="2">
    <citation type="submission" date="2022-01" db="EMBL/GenBank/DDBJ databases">
        <authorList>
            <person name="Yamashiro T."/>
            <person name="Shiraishi A."/>
            <person name="Satake H."/>
            <person name="Nakayama K."/>
        </authorList>
    </citation>
    <scope>NUCLEOTIDE SEQUENCE</scope>
</reference>
<dbReference type="Proteomes" id="UP001151760">
    <property type="component" value="Unassembled WGS sequence"/>
</dbReference>